<feature type="domain" description="Bromo" evidence="8">
    <location>
        <begin position="219"/>
        <end position="291"/>
    </location>
</feature>
<dbReference type="FunFam" id="1.20.920.10:FF:000003">
    <property type="entry name" value="Bromodomain-containing protein 2"/>
    <property type="match status" value="1"/>
</dbReference>
<dbReference type="PRINTS" id="PR00503">
    <property type="entry name" value="BROMODOMAIN"/>
</dbReference>
<keyword evidence="3 5" id="KW-0103">Bromodomain</keyword>
<feature type="compositionally biased region" description="Basic and acidic residues" evidence="6">
    <location>
        <begin position="376"/>
        <end position="393"/>
    </location>
</feature>
<reference evidence="10" key="3">
    <citation type="submission" date="2025-09" db="UniProtKB">
        <authorList>
            <consortium name="Ensembl"/>
        </authorList>
    </citation>
    <scope>IDENTIFICATION</scope>
</reference>
<feature type="chain" id="PRO_5021362977" evidence="7">
    <location>
        <begin position="24"/>
        <end position="541"/>
    </location>
</feature>
<dbReference type="Ensembl" id="ENSHHUT00000010737.1">
    <property type="protein sequence ID" value="ENSHHUP00000010403.1"/>
    <property type="gene ID" value="ENSHHUG00000006266.1"/>
</dbReference>
<comment type="similarity">
    <text evidence="4">Belongs to the BET family.</text>
</comment>
<dbReference type="GO" id="GO:0006338">
    <property type="term" value="P:chromatin remodeling"/>
    <property type="evidence" value="ECO:0007669"/>
    <property type="project" value="TreeGrafter"/>
</dbReference>
<dbReference type="InterPro" id="IPR036427">
    <property type="entry name" value="Bromodomain-like_sf"/>
</dbReference>
<evidence type="ECO:0000256" key="4">
    <source>
        <dbReference type="ARBA" id="ARBA00044509"/>
    </source>
</evidence>
<keyword evidence="2" id="KW-0156">Chromatin regulator</keyword>
<organism evidence="10 11">
    <name type="scientific">Hucho hucho</name>
    <name type="common">huchen</name>
    <dbReference type="NCBI Taxonomy" id="62062"/>
    <lineage>
        <taxon>Eukaryota</taxon>
        <taxon>Metazoa</taxon>
        <taxon>Chordata</taxon>
        <taxon>Craniata</taxon>
        <taxon>Vertebrata</taxon>
        <taxon>Euteleostomi</taxon>
        <taxon>Actinopterygii</taxon>
        <taxon>Neopterygii</taxon>
        <taxon>Teleostei</taxon>
        <taxon>Protacanthopterygii</taxon>
        <taxon>Salmoniformes</taxon>
        <taxon>Salmonidae</taxon>
        <taxon>Salmoninae</taxon>
        <taxon>Hucho</taxon>
    </lineage>
</organism>
<feature type="compositionally biased region" description="Low complexity" evidence="6">
    <location>
        <begin position="141"/>
        <end position="152"/>
    </location>
</feature>
<dbReference type="GeneTree" id="ENSGT00940000162790"/>
<accession>A0A4W5JZD1</accession>
<dbReference type="CDD" id="cd05498">
    <property type="entry name" value="Bromo_Brdt_II_like"/>
    <property type="match status" value="1"/>
</dbReference>
<proteinExistence type="inferred from homology"/>
<feature type="domain" description="NET" evidence="9">
    <location>
        <begin position="434"/>
        <end position="516"/>
    </location>
</feature>
<dbReference type="Proteomes" id="UP000314982">
    <property type="component" value="Unassembled WGS sequence"/>
</dbReference>
<dbReference type="GO" id="GO:0000785">
    <property type="term" value="C:chromatin"/>
    <property type="evidence" value="ECO:0007669"/>
    <property type="project" value="TreeGrafter"/>
</dbReference>
<feature type="signal peptide" evidence="7">
    <location>
        <begin position="1"/>
        <end position="23"/>
    </location>
</feature>
<protein>
    <submittedName>
        <fullName evidence="10">Bromodomain containing 3b</fullName>
    </submittedName>
</protein>
<dbReference type="PANTHER" id="PTHR22880">
    <property type="entry name" value="FALZ-RELATED BROMODOMAIN-CONTAINING PROTEINS"/>
    <property type="match status" value="1"/>
</dbReference>
<keyword evidence="7" id="KW-0732">Signal</keyword>
<reference evidence="10" key="2">
    <citation type="submission" date="2025-08" db="UniProtKB">
        <authorList>
            <consortium name="Ensembl"/>
        </authorList>
    </citation>
    <scope>IDENTIFICATION</scope>
</reference>
<dbReference type="InterPro" id="IPR001487">
    <property type="entry name" value="Bromodomain"/>
</dbReference>
<dbReference type="Pfam" id="PF00439">
    <property type="entry name" value="Bromodomain"/>
    <property type="match status" value="1"/>
</dbReference>
<dbReference type="PROSITE" id="PS50014">
    <property type="entry name" value="BROMODOMAIN_2"/>
    <property type="match status" value="1"/>
</dbReference>
<keyword evidence="11" id="KW-1185">Reference proteome</keyword>
<dbReference type="GO" id="GO:0005634">
    <property type="term" value="C:nucleus"/>
    <property type="evidence" value="ECO:0007669"/>
    <property type="project" value="TreeGrafter"/>
</dbReference>
<dbReference type="SMART" id="SM00297">
    <property type="entry name" value="BROMO"/>
    <property type="match status" value="1"/>
</dbReference>
<evidence type="ECO:0000256" key="7">
    <source>
        <dbReference type="SAM" id="SignalP"/>
    </source>
</evidence>
<feature type="compositionally biased region" description="Polar residues" evidence="6">
    <location>
        <begin position="153"/>
        <end position="168"/>
    </location>
</feature>
<dbReference type="Gene3D" id="1.20.920.10">
    <property type="entry name" value="Bromodomain-like"/>
    <property type="match status" value="1"/>
</dbReference>
<dbReference type="AlphaFoldDB" id="A0A4W5JZD1"/>
<evidence type="ECO:0000256" key="6">
    <source>
        <dbReference type="SAM" id="MobiDB-lite"/>
    </source>
</evidence>
<feature type="compositionally biased region" description="Low complexity" evidence="6">
    <location>
        <begin position="319"/>
        <end position="342"/>
    </location>
</feature>
<evidence type="ECO:0000313" key="11">
    <source>
        <dbReference type="Proteomes" id="UP000314982"/>
    </source>
</evidence>
<dbReference type="Gene3D" id="1.20.1270.220">
    <property type="match status" value="1"/>
</dbReference>
<evidence type="ECO:0000256" key="5">
    <source>
        <dbReference type="PROSITE-ProRule" id="PRU00035"/>
    </source>
</evidence>
<evidence type="ECO:0000259" key="8">
    <source>
        <dbReference type="PROSITE" id="PS50014"/>
    </source>
</evidence>
<feature type="region of interest" description="Disordered" evidence="6">
    <location>
        <begin position="132"/>
        <end position="192"/>
    </location>
</feature>
<reference evidence="11" key="1">
    <citation type="submission" date="2018-06" db="EMBL/GenBank/DDBJ databases">
        <title>Genome assembly of Danube salmon.</title>
        <authorList>
            <person name="Macqueen D.J."/>
            <person name="Gundappa M.K."/>
        </authorList>
    </citation>
    <scope>NUCLEOTIDE SEQUENCE [LARGE SCALE GENOMIC DNA]</scope>
</reference>
<evidence type="ECO:0000256" key="1">
    <source>
        <dbReference type="ARBA" id="ARBA00022737"/>
    </source>
</evidence>
<evidence type="ECO:0000256" key="3">
    <source>
        <dbReference type="ARBA" id="ARBA00023117"/>
    </source>
</evidence>
<sequence>MRIALRLTFTFILTHNSFPLVLPQPTDDIVLMAQALEKIFLQKVAQMPQEEVELLPPAPKVKAAHKPVGQAENETTDSPPSTYPSSPPPVCQTPVIAATPVPTIISVIPVQAVSPAASMMAVVPTAQPVIKKKGVKRKADTTTPTTSAISASRSDSPTQLVESQQGKVSSRRESTVRPVKPPKKGTEVGEVPLLGGKKGKLGEQLKHCDFILKEMLSKKHAAYAWPFYKPVDAEALELHDYHEIIKHPMDLSTVKKKIDSQDYQDAQSFATDVRLMFSNCYKYNPPDHEVVAMARKLQDVFEMRFAKMPDEPIDATQPSTTPVVSKSTESSESSGNTSSSESSDSEEERATRLAELQEQVGSEQAPVSKPKKKEKREKDKKKEKDKGKADDKKKPKSASQAKPANQKKAPARKPNSMVVATRQPKKGSKVVANNESEEEPSLPMSYDEKRQLSLDINRLPGEKLGRVVHIIQSREPSLRDSNPDEIEIDFETLKPSTLRELERYVKSCLQKKQRKLLRKFGIDLLVSSLSSSFMMSDSSPN</sequence>
<dbReference type="PROSITE" id="PS51525">
    <property type="entry name" value="NET"/>
    <property type="match status" value="1"/>
</dbReference>
<name>A0A4W5JZD1_9TELE</name>
<feature type="compositionally biased region" description="Low complexity" evidence="6">
    <location>
        <begin position="397"/>
        <end position="415"/>
    </location>
</feature>
<feature type="region of interest" description="Disordered" evidence="6">
    <location>
        <begin position="309"/>
        <end position="448"/>
    </location>
</feature>
<dbReference type="PROSITE" id="PS00633">
    <property type="entry name" value="BROMODOMAIN_1"/>
    <property type="match status" value="1"/>
</dbReference>
<dbReference type="InterPro" id="IPR038336">
    <property type="entry name" value="NET_sf"/>
</dbReference>
<dbReference type="Pfam" id="PF17035">
    <property type="entry name" value="BET"/>
    <property type="match status" value="1"/>
</dbReference>
<dbReference type="InterPro" id="IPR043509">
    <property type="entry name" value="Bromo_Brdt_II"/>
</dbReference>
<evidence type="ECO:0000259" key="9">
    <source>
        <dbReference type="PROSITE" id="PS51525"/>
    </source>
</evidence>
<dbReference type="InterPro" id="IPR050935">
    <property type="entry name" value="Bromo_chromatin_reader"/>
</dbReference>
<dbReference type="PANTHER" id="PTHR22880:SF246">
    <property type="entry name" value="BROMODOMAIN-CONTAINING PROTEIN 3"/>
    <property type="match status" value="1"/>
</dbReference>
<evidence type="ECO:0000313" key="10">
    <source>
        <dbReference type="Ensembl" id="ENSHHUP00000010403.1"/>
    </source>
</evidence>
<dbReference type="SUPFAM" id="SSF47370">
    <property type="entry name" value="Bromodomain"/>
    <property type="match status" value="1"/>
</dbReference>
<dbReference type="GO" id="GO:0006355">
    <property type="term" value="P:regulation of DNA-templated transcription"/>
    <property type="evidence" value="ECO:0007669"/>
    <property type="project" value="TreeGrafter"/>
</dbReference>
<feature type="region of interest" description="Disordered" evidence="6">
    <location>
        <begin position="61"/>
        <end position="89"/>
    </location>
</feature>
<dbReference type="InterPro" id="IPR027353">
    <property type="entry name" value="NET_dom"/>
</dbReference>
<dbReference type="FunFam" id="1.20.1270.220:FF:000001">
    <property type="entry name" value="bromodomain-containing protein 2 isoform X1"/>
    <property type="match status" value="1"/>
</dbReference>
<keyword evidence="1" id="KW-0677">Repeat</keyword>
<dbReference type="InterPro" id="IPR018359">
    <property type="entry name" value="Bromodomain_CS"/>
</dbReference>
<evidence type="ECO:0000256" key="2">
    <source>
        <dbReference type="ARBA" id="ARBA00022853"/>
    </source>
</evidence>